<dbReference type="GO" id="GO:0016301">
    <property type="term" value="F:kinase activity"/>
    <property type="evidence" value="ECO:0007669"/>
    <property type="project" value="UniProtKB-KW"/>
</dbReference>
<evidence type="ECO:0000313" key="3">
    <source>
        <dbReference type="Proteomes" id="UP000292685"/>
    </source>
</evidence>
<name>A0A4Q8AD44_9MICC</name>
<comment type="similarity">
    <text evidence="1">Belongs to the ROK (NagC/XylR) family.</text>
</comment>
<dbReference type="EMBL" id="SHLA01000001">
    <property type="protein sequence ID" value="RZU62034.1"/>
    <property type="molecule type" value="Genomic_DNA"/>
</dbReference>
<dbReference type="Proteomes" id="UP000292685">
    <property type="component" value="Unassembled WGS sequence"/>
</dbReference>
<dbReference type="InterPro" id="IPR036390">
    <property type="entry name" value="WH_DNA-bd_sf"/>
</dbReference>
<dbReference type="PANTHER" id="PTHR18964:SF149">
    <property type="entry name" value="BIFUNCTIONAL UDP-N-ACETYLGLUCOSAMINE 2-EPIMERASE_N-ACETYLMANNOSAMINE KINASE"/>
    <property type="match status" value="1"/>
</dbReference>
<dbReference type="SUPFAM" id="SSF53067">
    <property type="entry name" value="Actin-like ATPase domain"/>
    <property type="match status" value="1"/>
</dbReference>
<dbReference type="SUPFAM" id="SSF46785">
    <property type="entry name" value="Winged helix' DNA-binding domain"/>
    <property type="match status" value="1"/>
</dbReference>
<dbReference type="Pfam" id="PF00480">
    <property type="entry name" value="ROK"/>
    <property type="match status" value="1"/>
</dbReference>
<dbReference type="InterPro" id="IPR036388">
    <property type="entry name" value="WH-like_DNA-bd_sf"/>
</dbReference>
<sequence length="463" mass="49273">MHHTVSGINLACKYKCVYNYNVHDVTELQSSDPNRWKRAAAAPDGSFVAPHARAETSFGREQQNDEPVSPRTLNARRLLTFAWPGQPLTATEFMEGTGLTRATVLSVCRDLAAAGWFEEVADARAAGNYAKGRPALRYVFRPDAAYVIACDADEDDFTVVVTDLHGVELVRIHRNIGATRTADTRRQLLLDLVDEALSLADVAPERVSAIVIAVPAPVDPDGESPADEDENYWNKVNPGFISLFDGRGWEVLVDNDANLAALCEAAEGAGVGVRSFATLLSAERFGAGIVVDGRLLRGKHGGVGEMRVLDMVVGVEAPHGLLRRVRWEIRQLAEAGELAGELAALPPAERGAEAVFSAAERGDATALRIVDALAGRLAPVVQLLSGLLDLDRIIVAGSIAASAEPVLRRTREIMGKGSLLGWADLVASTHGSDVVLRGAVSSAIALVRERALLSEAASAVSAG</sequence>
<dbReference type="InterPro" id="IPR043129">
    <property type="entry name" value="ATPase_NBD"/>
</dbReference>
<evidence type="ECO:0000313" key="2">
    <source>
        <dbReference type="EMBL" id="RZU62034.1"/>
    </source>
</evidence>
<gene>
    <name evidence="2" type="ORF">EV380_1621</name>
</gene>
<keyword evidence="2" id="KW-0808">Transferase</keyword>
<accession>A0A4Q8AD44</accession>
<organism evidence="2 3">
    <name type="scientific">Zhihengliuella halotolerans</name>
    <dbReference type="NCBI Taxonomy" id="370736"/>
    <lineage>
        <taxon>Bacteria</taxon>
        <taxon>Bacillati</taxon>
        <taxon>Actinomycetota</taxon>
        <taxon>Actinomycetes</taxon>
        <taxon>Micrococcales</taxon>
        <taxon>Micrococcaceae</taxon>
        <taxon>Zhihengliuella</taxon>
    </lineage>
</organism>
<dbReference type="Gene3D" id="3.30.420.40">
    <property type="match status" value="2"/>
</dbReference>
<comment type="caution">
    <text evidence="2">The sequence shown here is derived from an EMBL/GenBank/DDBJ whole genome shotgun (WGS) entry which is preliminary data.</text>
</comment>
<reference evidence="2 3" key="1">
    <citation type="submission" date="2019-02" db="EMBL/GenBank/DDBJ databases">
        <title>Sequencing the genomes of 1000 actinobacteria strains.</title>
        <authorList>
            <person name="Klenk H.-P."/>
        </authorList>
    </citation>
    <scope>NUCLEOTIDE SEQUENCE [LARGE SCALE GENOMIC DNA]</scope>
    <source>
        <strain evidence="2 3">DSM 17364</strain>
    </source>
</reference>
<dbReference type="PANTHER" id="PTHR18964">
    <property type="entry name" value="ROK (REPRESSOR, ORF, KINASE) FAMILY"/>
    <property type="match status" value="1"/>
</dbReference>
<dbReference type="AlphaFoldDB" id="A0A4Q8AD44"/>
<evidence type="ECO:0000256" key="1">
    <source>
        <dbReference type="ARBA" id="ARBA00006479"/>
    </source>
</evidence>
<protein>
    <submittedName>
        <fullName evidence="2">Putative NBD/HSP70 family sugar kinase</fullName>
    </submittedName>
</protein>
<keyword evidence="3" id="KW-1185">Reference proteome</keyword>
<keyword evidence="2" id="KW-0418">Kinase</keyword>
<proteinExistence type="inferred from homology"/>
<dbReference type="InterPro" id="IPR000600">
    <property type="entry name" value="ROK"/>
</dbReference>
<dbReference type="Gene3D" id="1.10.10.10">
    <property type="entry name" value="Winged helix-like DNA-binding domain superfamily/Winged helix DNA-binding domain"/>
    <property type="match status" value="1"/>
</dbReference>